<accession>A0ABW3BKN4</accession>
<comment type="caution">
    <text evidence="1">The sequence shown here is derived from an EMBL/GenBank/DDBJ whole genome shotgun (WGS) entry which is preliminary data.</text>
</comment>
<dbReference type="EMBL" id="JBHTHR010001192">
    <property type="protein sequence ID" value="MFD0803891.1"/>
    <property type="molecule type" value="Genomic_DNA"/>
</dbReference>
<name>A0ABW3BKN4_9ACTN</name>
<evidence type="ECO:0000313" key="2">
    <source>
        <dbReference type="Proteomes" id="UP001596956"/>
    </source>
</evidence>
<protein>
    <submittedName>
        <fullName evidence="1">Uncharacterized protein</fullName>
    </submittedName>
</protein>
<evidence type="ECO:0000313" key="1">
    <source>
        <dbReference type="EMBL" id="MFD0803891.1"/>
    </source>
</evidence>
<keyword evidence="2" id="KW-1185">Reference proteome</keyword>
<dbReference type="Proteomes" id="UP001596956">
    <property type="component" value="Unassembled WGS sequence"/>
</dbReference>
<proteinExistence type="predicted"/>
<reference evidence="2" key="1">
    <citation type="journal article" date="2019" name="Int. J. Syst. Evol. Microbiol.">
        <title>The Global Catalogue of Microorganisms (GCM) 10K type strain sequencing project: providing services to taxonomists for standard genome sequencing and annotation.</title>
        <authorList>
            <consortium name="The Broad Institute Genomics Platform"/>
            <consortium name="The Broad Institute Genome Sequencing Center for Infectious Disease"/>
            <person name="Wu L."/>
            <person name="Ma J."/>
        </authorList>
    </citation>
    <scope>NUCLEOTIDE SEQUENCE [LARGE SCALE GENOMIC DNA]</scope>
    <source>
        <strain evidence="2">CCUG 63369</strain>
    </source>
</reference>
<gene>
    <name evidence="1" type="ORF">ACFQZU_21575</name>
</gene>
<sequence>MAEFDALFSAALRTVARPEPTVLGLVLDTGHEAAARELAARESGCCSFFAFAFTRRPDGLHWRITVPDAQVAVLEALAERAAALAKATR</sequence>
<organism evidence="1 2">
    <name type="scientific">Streptomonospora algeriensis</name>
    <dbReference type="NCBI Taxonomy" id="995084"/>
    <lineage>
        <taxon>Bacteria</taxon>
        <taxon>Bacillati</taxon>
        <taxon>Actinomycetota</taxon>
        <taxon>Actinomycetes</taxon>
        <taxon>Streptosporangiales</taxon>
        <taxon>Nocardiopsidaceae</taxon>
        <taxon>Streptomonospora</taxon>
    </lineage>
</organism>